<dbReference type="GO" id="GO:0016747">
    <property type="term" value="F:acyltransferase activity, transferring groups other than amino-acyl groups"/>
    <property type="evidence" value="ECO:0007669"/>
    <property type="project" value="InterPro"/>
</dbReference>
<evidence type="ECO:0000256" key="2">
    <source>
        <dbReference type="ARBA" id="ARBA00023315"/>
    </source>
</evidence>
<dbReference type="EMBL" id="QGTJ01000015">
    <property type="protein sequence ID" value="PWV58622.1"/>
    <property type="molecule type" value="Genomic_DNA"/>
</dbReference>
<evidence type="ECO:0000313" key="4">
    <source>
        <dbReference type="EMBL" id="PWV58622.1"/>
    </source>
</evidence>
<dbReference type="RefSeq" id="WP_211346206.1">
    <property type="nucleotide sequence ID" value="NZ_QGTJ01000015.1"/>
</dbReference>
<protein>
    <recommendedName>
        <fullName evidence="3">N-acetyltransferase domain-containing protein</fullName>
    </recommendedName>
</protein>
<dbReference type="SUPFAM" id="SSF55729">
    <property type="entry name" value="Acyl-CoA N-acyltransferases (Nat)"/>
    <property type="match status" value="1"/>
</dbReference>
<dbReference type="CDD" id="cd04301">
    <property type="entry name" value="NAT_SF"/>
    <property type="match status" value="1"/>
</dbReference>
<keyword evidence="1" id="KW-0808">Transferase</keyword>
<organism evidence="4 5">
    <name type="scientific">Plasticicumulans acidivorans</name>
    <dbReference type="NCBI Taxonomy" id="886464"/>
    <lineage>
        <taxon>Bacteria</taxon>
        <taxon>Pseudomonadati</taxon>
        <taxon>Pseudomonadota</taxon>
        <taxon>Gammaproteobacteria</taxon>
        <taxon>Candidatus Competibacteraceae</taxon>
        <taxon>Plasticicumulans</taxon>
    </lineage>
</organism>
<dbReference type="AlphaFoldDB" id="A0A317MR37"/>
<dbReference type="InterPro" id="IPR016181">
    <property type="entry name" value="Acyl_CoA_acyltransferase"/>
</dbReference>
<evidence type="ECO:0000259" key="3">
    <source>
        <dbReference type="PROSITE" id="PS51186"/>
    </source>
</evidence>
<name>A0A317MR37_9GAMM</name>
<dbReference type="Pfam" id="PF00583">
    <property type="entry name" value="Acetyltransf_1"/>
    <property type="match status" value="1"/>
</dbReference>
<sequence length="169" mass="18804">MPRYLYRRATAADFPAILTLNAESVRYLSPLDTARLTWLDSLAASHQVAVSRDDGTIAAFLLALRAGTAYDSPNYRWFAARYPRFTYVDRIVVAASARRDGLAGRLYDELIELAVAAGDPLLACEIDDEPPNPASQRFHARYGFREVGQQWLNGGTKRVSLQIRLLDGA</sequence>
<proteinExistence type="predicted"/>
<dbReference type="InterPro" id="IPR050832">
    <property type="entry name" value="Bact_Acetyltransf"/>
</dbReference>
<accession>A0A317MR37</accession>
<dbReference type="Gene3D" id="3.40.630.30">
    <property type="match status" value="1"/>
</dbReference>
<keyword evidence="5" id="KW-1185">Reference proteome</keyword>
<dbReference type="PROSITE" id="PS51186">
    <property type="entry name" value="GNAT"/>
    <property type="match status" value="1"/>
</dbReference>
<dbReference type="InterPro" id="IPR016890">
    <property type="entry name" value="UCP028520"/>
</dbReference>
<reference evidence="4 5" key="1">
    <citation type="submission" date="2018-05" db="EMBL/GenBank/DDBJ databases">
        <title>Genomic Encyclopedia of Type Strains, Phase IV (KMG-IV): sequencing the most valuable type-strain genomes for metagenomic binning, comparative biology and taxonomic classification.</title>
        <authorList>
            <person name="Goeker M."/>
        </authorList>
    </citation>
    <scope>NUCLEOTIDE SEQUENCE [LARGE SCALE GENOMIC DNA]</scope>
    <source>
        <strain evidence="4 5">DSM 23606</strain>
    </source>
</reference>
<feature type="domain" description="N-acetyltransferase" evidence="3">
    <location>
        <begin position="4"/>
        <end position="166"/>
    </location>
</feature>
<dbReference type="PIRSF" id="PIRSF028520">
    <property type="entry name" value="UCP028520"/>
    <property type="match status" value="1"/>
</dbReference>
<dbReference type="PANTHER" id="PTHR43877">
    <property type="entry name" value="AMINOALKYLPHOSPHONATE N-ACETYLTRANSFERASE-RELATED-RELATED"/>
    <property type="match status" value="1"/>
</dbReference>
<evidence type="ECO:0000313" key="5">
    <source>
        <dbReference type="Proteomes" id="UP000246569"/>
    </source>
</evidence>
<keyword evidence="2" id="KW-0012">Acyltransferase</keyword>
<dbReference type="Proteomes" id="UP000246569">
    <property type="component" value="Unassembled WGS sequence"/>
</dbReference>
<comment type="caution">
    <text evidence="4">The sequence shown here is derived from an EMBL/GenBank/DDBJ whole genome shotgun (WGS) entry which is preliminary data.</text>
</comment>
<dbReference type="InterPro" id="IPR000182">
    <property type="entry name" value="GNAT_dom"/>
</dbReference>
<gene>
    <name evidence="4" type="ORF">C7443_11550</name>
</gene>
<dbReference type="PANTHER" id="PTHR43877:SF2">
    <property type="entry name" value="AMINOALKYLPHOSPHONATE N-ACETYLTRANSFERASE-RELATED"/>
    <property type="match status" value="1"/>
</dbReference>
<evidence type="ECO:0000256" key="1">
    <source>
        <dbReference type="ARBA" id="ARBA00022679"/>
    </source>
</evidence>